<evidence type="ECO:0000259" key="5">
    <source>
        <dbReference type="Pfam" id="PF01526"/>
    </source>
</evidence>
<feature type="domain" description="DUF4158" evidence="6">
    <location>
        <begin position="3"/>
        <end position="158"/>
    </location>
</feature>
<feature type="domain" description="Tn3 transposase DDE" evidence="5">
    <location>
        <begin position="584"/>
        <end position="717"/>
    </location>
</feature>
<dbReference type="InterPro" id="IPR002513">
    <property type="entry name" value="Tn3_Tnp_DDE_dom"/>
</dbReference>
<accession>A8ZLM4</accession>
<dbReference type="Pfam" id="PF13700">
    <property type="entry name" value="DUF4158"/>
    <property type="match status" value="1"/>
</dbReference>
<keyword evidence="2" id="KW-0815">Transposition</keyword>
<dbReference type="InterPro" id="IPR025296">
    <property type="entry name" value="DUF4158"/>
</dbReference>
<gene>
    <name evidence="7" type="ordered locus">AM1_B0332</name>
</gene>
<dbReference type="KEGG" id="amr:AM1_B0332"/>
<evidence type="ECO:0000256" key="1">
    <source>
        <dbReference type="ARBA" id="ARBA00009402"/>
    </source>
</evidence>
<evidence type="ECO:0000259" key="6">
    <source>
        <dbReference type="Pfam" id="PF13700"/>
    </source>
</evidence>
<dbReference type="Proteomes" id="UP000000268">
    <property type="component" value="Plasmid pREB2"/>
</dbReference>
<dbReference type="GO" id="GO:0004803">
    <property type="term" value="F:transposase activity"/>
    <property type="evidence" value="ECO:0007669"/>
    <property type="project" value="InterPro"/>
</dbReference>
<dbReference type="HOGENOM" id="CLU_009098_11_0_3"/>
<comment type="similarity">
    <text evidence="1">Belongs to the transposase 7 family.</text>
</comment>
<keyword evidence="4" id="KW-0233">DNA recombination</keyword>
<dbReference type="NCBIfam" id="NF033527">
    <property type="entry name" value="transpos_Tn3"/>
    <property type="match status" value="1"/>
</dbReference>
<protein>
    <submittedName>
        <fullName evidence="7">Transposase, putative</fullName>
    </submittedName>
</protein>
<dbReference type="AlphaFoldDB" id="A8ZLM4"/>
<dbReference type="Pfam" id="PF01526">
    <property type="entry name" value="DDE_Tnp_Tn3"/>
    <property type="match status" value="1"/>
</dbReference>
<reference evidence="7 8" key="1">
    <citation type="journal article" date="2008" name="Proc. Natl. Acad. Sci. U.S.A.">
        <title>Niche adaptation and genome expansion in the chlorophyll d-producing cyanobacterium Acaryochloris marina.</title>
        <authorList>
            <person name="Swingley W.D."/>
            <person name="Chen M."/>
            <person name="Cheung P.C."/>
            <person name="Conrad A.L."/>
            <person name="Dejesa L.C."/>
            <person name="Hao J."/>
            <person name="Honchak B.M."/>
            <person name="Karbach L.E."/>
            <person name="Kurdoglu A."/>
            <person name="Lahiri S."/>
            <person name="Mastrian S.D."/>
            <person name="Miyashita H."/>
            <person name="Page L."/>
            <person name="Ramakrishna P."/>
            <person name="Satoh S."/>
            <person name="Sattley W.M."/>
            <person name="Shimada Y."/>
            <person name="Taylor H.L."/>
            <person name="Tomo T."/>
            <person name="Tsuchiya T."/>
            <person name="Wang Z.T."/>
            <person name="Raymond J."/>
            <person name="Mimuro M."/>
            <person name="Blankenship R.E."/>
            <person name="Touchman J.W."/>
        </authorList>
    </citation>
    <scope>NUCLEOTIDE SEQUENCE [LARGE SCALE GENOMIC DNA]</scope>
    <source>
        <strain evidence="8">MBIC 11017</strain>
        <plasmid evidence="8">Plasmid pREB2</plasmid>
    </source>
</reference>
<proteinExistence type="inferred from homology"/>
<keyword evidence="3" id="KW-0238">DNA-binding</keyword>
<dbReference type="RefSeq" id="WP_012167199.1">
    <property type="nucleotide sequence ID" value="NC_009927.1"/>
</dbReference>
<evidence type="ECO:0000256" key="4">
    <source>
        <dbReference type="ARBA" id="ARBA00023172"/>
    </source>
</evidence>
<evidence type="ECO:0000313" key="7">
    <source>
        <dbReference type="EMBL" id="ABW32051.1"/>
    </source>
</evidence>
<evidence type="ECO:0000313" key="8">
    <source>
        <dbReference type="Proteomes" id="UP000000268"/>
    </source>
</evidence>
<dbReference type="InterPro" id="IPR047653">
    <property type="entry name" value="Tn3-like_transpos"/>
</dbReference>
<evidence type="ECO:0000256" key="3">
    <source>
        <dbReference type="ARBA" id="ARBA00023125"/>
    </source>
</evidence>
<dbReference type="GO" id="GO:0006313">
    <property type="term" value="P:DNA transposition"/>
    <property type="evidence" value="ECO:0007669"/>
    <property type="project" value="InterPro"/>
</dbReference>
<name>A8ZLM4_ACAM1</name>
<geneLocation type="plasmid" evidence="7 8">
    <name>pREB2</name>
</geneLocation>
<dbReference type="EMBL" id="CP000839">
    <property type="protein sequence ID" value="ABW32051.1"/>
    <property type="molecule type" value="Genomic_DNA"/>
</dbReference>
<keyword evidence="7" id="KW-0614">Plasmid</keyword>
<evidence type="ECO:0000256" key="2">
    <source>
        <dbReference type="ARBA" id="ARBA00022578"/>
    </source>
</evidence>
<organism evidence="7 8">
    <name type="scientific">Acaryochloris marina (strain MBIC 11017)</name>
    <dbReference type="NCBI Taxonomy" id="329726"/>
    <lineage>
        <taxon>Bacteria</taxon>
        <taxon>Bacillati</taxon>
        <taxon>Cyanobacteriota</taxon>
        <taxon>Cyanophyceae</taxon>
        <taxon>Acaryochloridales</taxon>
        <taxon>Acaryochloridaceae</taxon>
        <taxon>Acaryochloris</taxon>
    </lineage>
</organism>
<sequence>MKRQWQPDELIESFILLPNELALIPNYQTNATEHNQLGFAVLLKFFQLEGRFPKHLGEIPQIVVEFIAKQLKLTHQSLVDYKWKGRTIKEHRAIIRSFLGCRPTQRPEKKSLMTWLKEKVMPLGLHLNAIREQAYQRLRHLKLEPPSPKELTRLISSAAHNHEQDFCQTIAARLPADTRKRMDALLETEFTRDHEESQFRQSDFNRLKSDPGRLGLKSLFNEIDKLQSIRQIQLPTDLFASYSPKLIEQYRRRASADLAGRLRRHPKAIRYTLIASFCYQREKEITDNLVDLLVQIIHRLSISAERRVERELIANFKRVNNKEALLYRIAEAALANPDQPVKEVIFPVVSPDKLTNVIEERKRTGITYREKVNVKIRASYLHHYRRMVPAILETLDFHSNNKQHRPVIEAIELLRQYQGSGKRYFTEDEKVITTGVLKSGWRELVIESNSKGQDQVNRVNYEICVLQTLRDTLRCREVWVMGAKRYGNPDTDLPQDFEAQREQYYLELNQPLDAEAFVTKLKLDMTAALSSLNTSIPNDPQVNILSRGNGWISVTPYPAQEEPSNIHKLKQEVAKRWPMTSLLDILKETDLRVNFTDQFHTAASRQQLHGPTLQKRLLLSLFGLGTNMGLKRVCAGIADESYPNLLYVKRQFLHREHLRNAIGEVVNATLKARLGNLWGEATTACASDSKKFGAWDQNLMTEWHSRYGGRGVMIYWVRFVG</sequence>
<keyword evidence="8" id="KW-1185">Reference proteome</keyword>
<dbReference type="GO" id="GO:0003677">
    <property type="term" value="F:DNA binding"/>
    <property type="evidence" value="ECO:0007669"/>
    <property type="project" value="UniProtKB-KW"/>
</dbReference>